<dbReference type="PANTHER" id="PTHR46890">
    <property type="entry name" value="NON-LTR RETROLELEMENT REVERSE TRANSCRIPTASE-LIKE PROTEIN-RELATED"/>
    <property type="match status" value="1"/>
</dbReference>
<proteinExistence type="predicted"/>
<name>A0AAF0PUK9_SOLVR</name>
<evidence type="ECO:0000313" key="3">
    <source>
        <dbReference type="Proteomes" id="UP001234989"/>
    </source>
</evidence>
<gene>
    <name evidence="2" type="ORF">MTR67_004442</name>
</gene>
<sequence>MASKKSRLVLNKVKNENGDWIEGNYDIAKEAISFFEKQFTKEDTIQDESILNYLPKVIETTDNEELCKEPTMQEVKDVVFGMNSESSPGPDGVNGTFYKKCWDVIAKDLHEMILEFFSGSDIPRFISHSCLILIPKVRQPQKLNEFRPISLSNFSCKIISKILSNRLIPYMSKIISPNQTGFIKGRSISENIILTQEMAHNMKGKQPNSNVIMKLDMEKAYDRVSWNYLIQVLKQLGFSEAWNNMIWRLISNNWYSININGTRHGFFKSSRGLKQGDPLSPSLFVIGAELLTRLLDSLVNHNFTPFQVDKNSPIMTHLCYADDTILFSSGDPLSLAMMMHKLDIYEKISGQKINKSKSGFIVHPKASDIFKNEVKAITGFSNIKLPFTYLGSPIFVGRKKICYFNDMVVKISNKVMGWHTKTLSIGGKTVMIKAVLSSLPMHILSVIQPPKTIIKQMEMVMANFFWGDTHGKNKHHWIKWRDLCYPTHEGGVGIKSIQSFCDAFSAKNWWNFRTENSLIKQFLEAKYCKRMHPVARKDKPDQSHTWRRLMSIKDRCEPYMIWRIGDGYISFWWENWTGKGALAKLLHLATKSKKVMVADFIINGNWNELKLGQELPSSIVNDILQIQIYKGHDNYLDC</sequence>
<dbReference type="Pfam" id="PF00078">
    <property type="entry name" value="RVT_1"/>
    <property type="match status" value="1"/>
</dbReference>
<dbReference type="SUPFAM" id="SSF56672">
    <property type="entry name" value="DNA/RNA polymerases"/>
    <property type="match status" value="1"/>
</dbReference>
<dbReference type="CDD" id="cd01650">
    <property type="entry name" value="RT_nLTR_like"/>
    <property type="match status" value="1"/>
</dbReference>
<keyword evidence="3" id="KW-1185">Reference proteome</keyword>
<dbReference type="PROSITE" id="PS50878">
    <property type="entry name" value="RT_POL"/>
    <property type="match status" value="1"/>
</dbReference>
<accession>A0AAF0PUK9</accession>
<evidence type="ECO:0000259" key="1">
    <source>
        <dbReference type="PROSITE" id="PS50878"/>
    </source>
</evidence>
<dbReference type="EMBL" id="CP133612">
    <property type="protein sequence ID" value="WMV11057.1"/>
    <property type="molecule type" value="Genomic_DNA"/>
</dbReference>
<evidence type="ECO:0000313" key="2">
    <source>
        <dbReference type="EMBL" id="WMV11057.1"/>
    </source>
</evidence>
<dbReference type="InterPro" id="IPR043502">
    <property type="entry name" value="DNA/RNA_pol_sf"/>
</dbReference>
<dbReference type="InterPro" id="IPR000477">
    <property type="entry name" value="RT_dom"/>
</dbReference>
<dbReference type="InterPro" id="IPR052343">
    <property type="entry name" value="Retrotransposon-Effector_Assoc"/>
</dbReference>
<dbReference type="Proteomes" id="UP001234989">
    <property type="component" value="Chromosome 1"/>
</dbReference>
<organism evidence="2 3">
    <name type="scientific">Solanum verrucosum</name>
    <dbReference type="NCBI Taxonomy" id="315347"/>
    <lineage>
        <taxon>Eukaryota</taxon>
        <taxon>Viridiplantae</taxon>
        <taxon>Streptophyta</taxon>
        <taxon>Embryophyta</taxon>
        <taxon>Tracheophyta</taxon>
        <taxon>Spermatophyta</taxon>
        <taxon>Magnoliopsida</taxon>
        <taxon>eudicotyledons</taxon>
        <taxon>Gunneridae</taxon>
        <taxon>Pentapetalae</taxon>
        <taxon>asterids</taxon>
        <taxon>lamiids</taxon>
        <taxon>Solanales</taxon>
        <taxon>Solanaceae</taxon>
        <taxon>Solanoideae</taxon>
        <taxon>Solaneae</taxon>
        <taxon>Solanum</taxon>
    </lineage>
</organism>
<feature type="domain" description="Reverse transcriptase" evidence="1">
    <location>
        <begin position="115"/>
        <end position="394"/>
    </location>
</feature>
<dbReference type="AlphaFoldDB" id="A0AAF0PUK9"/>
<reference evidence="2" key="1">
    <citation type="submission" date="2023-08" db="EMBL/GenBank/DDBJ databases">
        <title>A de novo genome assembly of Solanum verrucosum Schlechtendal, a Mexican diploid species geographically isolated from the other diploid A-genome species in potato relatives.</title>
        <authorList>
            <person name="Hosaka K."/>
        </authorList>
    </citation>
    <scope>NUCLEOTIDE SEQUENCE</scope>
    <source>
        <tissue evidence="2">Young leaves</tissue>
    </source>
</reference>
<dbReference type="PANTHER" id="PTHR46890:SF28">
    <property type="entry name" value="REVERSE TRANSCRIPTASE DOMAIN-CONTAINING PROTEIN"/>
    <property type="match status" value="1"/>
</dbReference>
<protein>
    <recommendedName>
        <fullName evidence="1">Reverse transcriptase domain-containing protein</fullName>
    </recommendedName>
</protein>